<dbReference type="Pfam" id="PF05199">
    <property type="entry name" value="GMC_oxred_C"/>
    <property type="match status" value="1"/>
</dbReference>
<dbReference type="PANTHER" id="PTHR11552:SF147">
    <property type="entry name" value="CHOLINE DEHYDROGENASE, MITOCHONDRIAL"/>
    <property type="match status" value="1"/>
</dbReference>
<dbReference type="PROSITE" id="PS00624">
    <property type="entry name" value="GMC_OXRED_2"/>
    <property type="match status" value="1"/>
</dbReference>
<dbReference type="OrthoDB" id="269227at2759"/>
<feature type="domain" description="Glucose-methanol-choline oxidoreductase N-terminal" evidence="6">
    <location>
        <begin position="338"/>
        <end position="352"/>
    </location>
</feature>
<dbReference type="PANTHER" id="PTHR11552">
    <property type="entry name" value="GLUCOSE-METHANOL-CHOLINE GMC OXIDOREDUCTASE"/>
    <property type="match status" value="1"/>
</dbReference>
<dbReference type="STRING" id="745531.A0A0C3NYF1"/>
<keyword evidence="4" id="KW-0274">FAD</keyword>
<organism evidence="7 8">
    <name type="scientific">Phlebiopsis gigantea (strain 11061_1 CR5-6)</name>
    <name type="common">White-rot fungus</name>
    <name type="synonym">Peniophora gigantea</name>
    <dbReference type="NCBI Taxonomy" id="745531"/>
    <lineage>
        <taxon>Eukaryota</taxon>
        <taxon>Fungi</taxon>
        <taxon>Dikarya</taxon>
        <taxon>Basidiomycota</taxon>
        <taxon>Agaricomycotina</taxon>
        <taxon>Agaricomycetes</taxon>
        <taxon>Polyporales</taxon>
        <taxon>Phanerochaetaceae</taxon>
        <taxon>Phlebiopsis</taxon>
    </lineage>
</organism>
<name>A0A0C3NYF1_PHLG1</name>
<evidence type="ECO:0000313" key="8">
    <source>
        <dbReference type="Proteomes" id="UP000053257"/>
    </source>
</evidence>
<evidence type="ECO:0000259" key="6">
    <source>
        <dbReference type="PROSITE" id="PS00624"/>
    </source>
</evidence>
<dbReference type="GO" id="GO:0050660">
    <property type="term" value="F:flavin adenine dinucleotide binding"/>
    <property type="evidence" value="ECO:0007669"/>
    <property type="project" value="InterPro"/>
</dbReference>
<evidence type="ECO:0000256" key="3">
    <source>
        <dbReference type="ARBA" id="ARBA00022630"/>
    </source>
</evidence>
<evidence type="ECO:0000256" key="4">
    <source>
        <dbReference type="ARBA" id="ARBA00022827"/>
    </source>
</evidence>
<keyword evidence="3" id="KW-0285">Flavoprotein</keyword>
<dbReference type="InterPro" id="IPR036188">
    <property type="entry name" value="FAD/NAD-bd_sf"/>
</dbReference>
<dbReference type="SUPFAM" id="SSF54373">
    <property type="entry name" value="FAD-linked reductases, C-terminal domain"/>
    <property type="match status" value="1"/>
</dbReference>
<accession>A0A0C3NYF1</accession>
<dbReference type="HOGENOM" id="CLU_002865_7_2_1"/>
<dbReference type="SUPFAM" id="SSF51905">
    <property type="entry name" value="FAD/NAD(P)-binding domain"/>
    <property type="match status" value="1"/>
</dbReference>
<dbReference type="Gene3D" id="3.30.560.10">
    <property type="entry name" value="Glucose Oxidase, domain 3"/>
    <property type="match status" value="1"/>
</dbReference>
<evidence type="ECO:0000313" key="7">
    <source>
        <dbReference type="EMBL" id="KIP10484.1"/>
    </source>
</evidence>
<sequence>MNMLTPLLRSVRGQELFDSSATQGVAALGALLLILRFHHHLKRRTAKYVSDFSQIARNIDESASGVESFDVIIVGGGNAGCVVASRLSEDPSISVLLIEAGESGADMPRTKAPVRFSEYWLSEHEWGLYTEPQAGASGRRLYWPRPRLLGGCTNANALMFHYGAPSDYDKWAALQKGQAGAEGWSYKEFHPYFRKFEKYNPSGDFPDVDVTLRGAQGLVEVGHYGHFATSTAAFIKAALNAGIARSPDVNTHSGTLGVTKMMTYMTPDGRRVTAEMAYLTPEVLARPNLKVAVSARATRVLFDATAGATPRAVGVEFADKSGAKYVAKAAKEVVMSAGAIYTPQILMLSGVGPAEHVSSFKIPVVKDLPGVGSHLTDHVTVDLAYMDKSKTSLGFLWPRTPLQCVKFVKAIAQYMLLGKGPLTSNVGEAAAFVRSDDPVIFPPSQFNQETAPEDHTTGPGAPDIEIWSSPFAFKEHGLEPPPCHGGDAFGLHSVLLRPQSHGTLRLRSSNPSDPPLLDPKCLSDAEDNDLKTLVRGVKLLHKIAHTAPLAAMVDPAGDSSPELQHQLGDMPDAYIAQYCRDNVQTLYHPACTARMAPLADGGVVDPYLRVHGIPNLRIADASVFPEIMSGHTAAPCYAIGEKAADLIKNDIGGLVRAPVWLATDPETCIRDEKRVKRRCYFYTTE</sequence>
<dbReference type="InterPro" id="IPR000172">
    <property type="entry name" value="GMC_OxRdtase_N"/>
</dbReference>
<dbReference type="InterPro" id="IPR012132">
    <property type="entry name" value="GMC_OxRdtase"/>
</dbReference>
<reference evidence="7 8" key="1">
    <citation type="journal article" date="2014" name="PLoS Genet.">
        <title>Analysis of the Phlebiopsis gigantea genome, transcriptome and secretome provides insight into its pioneer colonization strategies of wood.</title>
        <authorList>
            <person name="Hori C."/>
            <person name="Ishida T."/>
            <person name="Igarashi K."/>
            <person name="Samejima M."/>
            <person name="Suzuki H."/>
            <person name="Master E."/>
            <person name="Ferreira P."/>
            <person name="Ruiz-Duenas F.J."/>
            <person name="Held B."/>
            <person name="Canessa P."/>
            <person name="Larrondo L.F."/>
            <person name="Schmoll M."/>
            <person name="Druzhinina I.S."/>
            <person name="Kubicek C.P."/>
            <person name="Gaskell J.A."/>
            <person name="Kersten P."/>
            <person name="St John F."/>
            <person name="Glasner J."/>
            <person name="Sabat G."/>
            <person name="Splinter BonDurant S."/>
            <person name="Syed K."/>
            <person name="Yadav J."/>
            <person name="Mgbeahuruike A.C."/>
            <person name="Kovalchuk A."/>
            <person name="Asiegbu F.O."/>
            <person name="Lackner G."/>
            <person name="Hoffmeister D."/>
            <person name="Rencoret J."/>
            <person name="Gutierrez A."/>
            <person name="Sun H."/>
            <person name="Lindquist E."/>
            <person name="Barry K."/>
            <person name="Riley R."/>
            <person name="Grigoriev I.V."/>
            <person name="Henrissat B."/>
            <person name="Kues U."/>
            <person name="Berka R.M."/>
            <person name="Martinez A.T."/>
            <person name="Covert S.F."/>
            <person name="Blanchette R.A."/>
            <person name="Cullen D."/>
        </authorList>
    </citation>
    <scope>NUCLEOTIDE SEQUENCE [LARGE SCALE GENOMIC DNA]</scope>
    <source>
        <strain evidence="7 8">11061_1 CR5-6</strain>
    </source>
</reference>
<dbReference type="InterPro" id="IPR007867">
    <property type="entry name" value="GMC_OxRtase_C"/>
</dbReference>
<feature type="active site" description="Proton donor" evidence="5">
    <location>
        <position position="588"/>
    </location>
</feature>
<proteinExistence type="inferred from homology"/>
<dbReference type="PIRSF" id="PIRSF000137">
    <property type="entry name" value="Alcohol_oxidase"/>
    <property type="match status" value="1"/>
</dbReference>
<comment type="cofactor">
    <cofactor evidence="1">
        <name>FAD</name>
        <dbReference type="ChEBI" id="CHEBI:57692"/>
    </cofactor>
</comment>
<evidence type="ECO:0000256" key="1">
    <source>
        <dbReference type="ARBA" id="ARBA00001974"/>
    </source>
</evidence>
<feature type="active site" description="Proton acceptor" evidence="5">
    <location>
        <position position="631"/>
    </location>
</feature>
<evidence type="ECO:0000256" key="5">
    <source>
        <dbReference type="PIRSR" id="PIRSR000137-1"/>
    </source>
</evidence>
<gene>
    <name evidence="7" type="ORF">PHLGIDRAFT_11265</name>
</gene>
<dbReference type="AlphaFoldDB" id="A0A0C3NYF1"/>
<dbReference type="Gene3D" id="3.50.50.60">
    <property type="entry name" value="FAD/NAD(P)-binding domain"/>
    <property type="match status" value="1"/>
</dbReference>
<dbReference type="EMBL" id="KN840454">
    <property type="protein sequence ID" value="KIP10484.1"/>
    <property type="molecule type" value="Genomic_DNA"/>
</dbReference>
<comment type="similarity">
    <text evidence="2">Belongs to the GMC oxidoreductase family.</text>
</comment>
<protein>
    <recommendedName>
        <fullName evidence="6">Glucose-methanol-choline oxidoreductase N-terminal domain-containing protein</fullName>
    </recommendedName>
</protein>
<dbReference type="Proteomes" id="UP000053257">
    <property type="component" value="Unassembled WGS sequence"/>
</dbReference>
<dbReference type="Pfam" id="PF00732">
    <property type="entry name" value="GMC_oxred_N"/>
    <property type="match status" value="1"/>
</dbReference>
<evidence type="ECO:0000256" key="2">
    <source>
        <dbReference type="ARBA" id="ARBA00010790"/>
    </source>
</evidence>
<dbReference type="GO" id="GO:0016614">
    <property type="term" value="F:oxidoreductase activity, acting on CH-OH group of donors"/>
    <property type="evidence" value="ECO:0007669"/>
    <property type="project" value="InterPro"/>
</dbReference>
<keyword evidence="8" id="KW-1185">Reference proteome</keyword>